<protein>
    <submittedName>
        <fullName evidence="3">Uncharacterized protein LOC105641544 isoform X2</fullName>
    </submittedName>
</protein>
<evidence type="ECO:0000313" key="3">
    <source>
        <dbReference type="EMBL" id="MBX23218.1"/>
    </source>
</evidence>
<feature type="region of interest" description="Disordered" evidence="1">
    <location>
        <begin position="178"/>
        <end position="224"/>
    </location>
</feature>
<dbReference type="Pfam" id="PF06972">
    <property type="entry name" value="GIP1_N"/>
    <property type="match status" value="1"/>
</dbReference>
<feature type="region of interest" description="Disordered" evidence="1">
    <location>
        <begin position="245"/>
        <end position="357"/>
    </location>
</feature>
<feature type="compositionally biased region" description="Basic and acidic residues" evidence="1">
    <location>
        <begin position="67"/>
        <end position="81"/>
    </location>
</feature>
<sequence length="849" mass="89342">MSGGGSKLSISSDTRTIIQTLKEIKNSHSEEEIYAILEECSMDPDEAAQKLLSQDTFHEVKRKRDRKKENMNNKESGDSRWRPGTQVRGNRGSRASFSPRHTSNDANGGKNSGPGKDNGTNQMPEKGAGPSLPAFLEKSKETSLSTSSGAIVANGSPNEAFAATCEMQAAVLPEGSAVKQHEVNSSPTSAGMLGGVAPPVDANTTPTMPFGKGDAHGEPMPVGTIKQEVGSHHTTGELDPVIAAEKSAQEMGGTMAQGKMASKPHGGGTDSSRPSSTSGHGGSSSSRPSSNYSSRSQQIVGPQKVGLNKEWKPKTTSTNIPQGSVTAGSCDVPNVTEASAASRPASSVLESEESTSKLQKKLEELHLPPRQHVIIPNHIHVPESERTKLSFGSFDATFGLPYSYANGPESDKSSTPLSETSQVIEESVVDQAASNQNALVTAEEEAYSDHPQSALQLPGNLAGEGDVSSNPMLECNESKQETSGGHQYSVVHTSPSYSSGFVPPMLGSQVAPFENSESPAHDVSRLPSFVVQQSFDPASYYAQVYRSGSESDGRVSPFPSTGVAAKYNGNVAILPPHTSQSPQEAGNSLVLSAAGSTPLVNQTAGLMQNSMAVTHQPVPIFRPPAGLHIPHYPANYISYGHFFSPFYVPPPGMHQFLGNGAFPQHPQAATYPAPPVAAGTGVKYSLPQFKPETNTGNTTHIGMPNSYGPYGSSPARYNLTSASAGGNSTSNEDLGASQFKENNVYITGQQSEGSAVWITAPGRDMSSLPPGSFYNLPPQGQHVTFAPTQVGHGTFASVYHPAQAATAPTAVHPLLQQSQAMAGPADMVGSAASVYQQPQHQQINWPSNY</sequence>
<dbReference type="PANTHER" id="PTHR46775:SF1">
    <property type="entry name" value="FLOCCULATION PROTEIN (DUF1296)"/>
    <property type="match status" value="1"/>
</dbReference>
<organism evidence="3">
    <name type="scientific">Rhizophora mucronata</name>
    <name type="common">Asiatic mangrove</name>
    <dbReference type="NCBI Taxonomy" id="61149"/>
    <lineage>
        <taxon>Eukaryota</taxon>
        <taxon>Viridiplantae</taxon>
        <taxon>Streptophyta</taxon>
        <taxon>Embryophyta</taxon>
        <taxon>Tracheophyta</taxon>
        <taxon>Spermatophyta</taxon>
        <taxon>Magnoliopsida</taxon>
        <taxon>eudicotyledons</taxon>
        <taxon>Gunneridae</taxon>
        <taxon>Pentapetalae</taxon>
        <taxon>rosids</taxon>
        <taxon>fabids</taxon>
        <taxon>Malpighiales</taxon>
        <taxon>Rhizophoraceae</taxon>
        <taxon>Rhizophora</taxon>
    </lineage>
</organism>
<accession>A0A2P2LZ36</accession>
<feature type="region of interest" description="Disordered" evidence="1">
    <location>
        <begin position="441"/>
        <end position="487"/>
    </location>
</feature>
<feature type="region of interest" description="Disordered" evidence="1">
    <location>
        <begin position="51"/>
        <end position="152"/>
    </location>
</feature>
<dbReference type="GO" id="GO:0051082">
    <property type="term" value="F:unfolded protein binding"/>
    <property type="evidence" value="ECO:0007669"/>
    <property type="project" value="TreeGrafter"/>
</dbReference>
<dbReference type="InterPro" id="IPR044277">
    <property type="entry name" value="GIP1"/>
</dbReference>
<dbReference type="AlphaFoldDB" id="A0A2P2LZ36"/>
<evidence type="ECO:0000259" key="2">
    <source>
        <dbReference type="Pfam" id="PF06972"/>
    </source>
</evidence>
<evidence type="ECO:0000256" key="1">
    <source>
        <dbReference type="SAM" id="MobiDB-lite"/>
    </source>
</evidence>
<feature type="compositionally biased region" description="Low complexity" evidence="1">
    <location>
        <begin position="270"/>
        <end position="296"/>
    </location>
</feature>
<dbReference type="InterPro" id="IPR009719">
    <property type="entry name" value="GIP1_N"/>
</dbReference>
<proteinExistence type="predicted"/>
<feature type="compositionally biased region" description="Polar residues" evidence="1">
    <location>
        <begin position="314"/>
        <end position="327"/>
    </location>
</feature>
<dbReference type="PANTHER" id="PTHR46775">
    <property type="entry name" value="FLOCCULATION PROTEIN (DUF1296)"/>
    <property type="match status" value="1"/>
</dbReference>
<dbReference type="SUPFAM" id="SSF46934">
    <property type="entry name" value="UBA-like"/>
    <property type="match status" value="1"/>
</dbReference>
<feature type="domain" description="GBF-interacting protein 1 N-terminal" evidence="2">
    <location>
        <begin position="10"/>
        <end position="69"/>
    </location>
</feature>
<feature type="compositionally biased region" description="Polar residues" evidence="1">
    <location>
        <begin position="336"/>
        <end position="349"/>
    </location>
</feature>
<dbReference type="InterPro" id="IPR009060">
    <property type="entry name" value="UBA-like_sf"/>
</dbReference>
<dbReference type="EMBL" id="GGEC01042734">
    <property type="protein sequence ID" value="MBX23218.1"/>
    <property type="molecule type" value="Transcribed_RNA"/>
</dbReference>
<feature type="compositionally biased region" description="Polar residues" evidence="1">
    <location>
        <begin position="93"/>
        <end position="106"/>
    </location>
</feature>
<reference evidence="3" key="1">
    <citation type="submission" date="2018-02" db="EMBL/GenBank/DDBJ databases">
        <title>Rhizophora mucronata_Transcriptome.</title>
        <authorList>
            <person name="Meera S.P."/>
            <person name="Sreeshan A."/>
            <person name="Augustine A."/>
        </authorList>
    </citation>
    <scope>NUCLEOTIDE SEQUENCE</scope>
    <source>
        <tissue evidence="3">Leaf</tissue>
    </source>
</reference>
<name>A0A2P2LZ36_RHIMU</name>